<evidence type="ECO:0000313" key="6">
    <source>
        <dbReference type="EMBL" id="SFI86600.1"/>
    </source>
</evidence>
<evidence type="ECO:0000259" key="5">
    <source>
        <dbReference type="PROSITE" id="PS50995"/>
    </source>
</evidence>
<dbReference type="PANTHER" id="PTHR35790">
    <property type="entry name" value="HTH-TYPE TRANSCRIPTIONAL REGULATOR PCHR"/>
    <property type="match status" value="1"/>
</dbReference>
<dbReference type="OrthoDB" id="8906692at2"/>
<organism evidence="6 7">
    <name type="scientific">Albimonas pacifica</name>
    <dbReference type="NCBI Taxonomy" id="1114924"/>
    <lineage>
        <taxon>Bacteria</taxon>
        <taxon>Pseudomonadati</taxon>
        <taxon>Pseudomonadota</taxon>
        <taxon>Alphaproteobacteria</taxon>
        <taxon>Rhodobacterales</taxon>
        <taxon>Paracoccaceae</taxon>
        <taxon>Albimonas</taxon>
    </lineage>
</organism>
<dbReference type="PANTHER" id="PTHR35790:SF4">
    <property type="entry name" value="HTH-TYPE TRANSCRIPTIONAL REGULATOR PCHR"/>
    <property type="match status" value="1"/>
</dbReference>
<name>A0A1I3LPX4_9RHOB</name>
<dbReference type="PROSITE" id="PS01117">
    <property type="entry name" value="HTH_MARR_1"/>
    <property type="match status" value="1"/>
</dbReference>
<keyword evidence="2 6" id="KW-0238">DNA-binding</keyword>
<keyword evidence="3" id="KW-0804">Transcription</keyword>
<evidence type="ECO:0000256" key="1">
    <source>
        <dbReference type="ARBA" id="ARBA00023015"/>
    </source>
</evidence>
<dbReference type="Proteomes" id="UP000199377">
    <property type="component" value="Unassembled WGS sequence"/>
</dbReference>
<feature type="coiled-coil region" evidence="4">
    <location>
        <begin position="125"/>
        <end position="152"/>
    </location>
</feature>
<accession>A0A1I3LPX4</accession>
<keyword evidence="7" id="KW-1185">Reference proteome</keyword>
<dbReference type="InterPro" id="IPR000835">
    <property type="entry name" value="HTH_MarR-typ"/>
</dbReference>
<keyword evidence="4" id="KW-0175">Coiled coil</keyword>
<dbReference type="GO" id="GO:0003677">
    <property type="term" value="F:DNA binding"/>
    <property type="evidence" value="ECO:0007669"/>
    <property type="project" value="UniProtKB-KW"/>
</dbReference>
<dbReference type="InterPro" id="IPR036388">
    <property type="entry name" value="WH-like_DNA-bd_sf"/>
</dbReference>
<keyword evidence="1" id="KW-0805">Transcription regulation</keyword>
<dbReference type="RefSeq" id="WP_092863342.1">
    <property type="nucleotide sequence ID" value="NZ_FOQH01000010.1"/>
</dbReference>
<dbReference type="InterPro" id="IPR023187">
    <property type="entry name" value="Tscrpt_reg_MarR-type_CS"/>
</dbReference>
<dbReference type="Gene3D" id="1.10.10.10">
    <property type="entry name" value="Winged helix-like DNA-binding domain superfamily/Winged helix DNA-binding domain"/>
    <property type="match status" value="1"/>
</dbReference>
<reference evidence="6 7" key="1">
    <citation type="submission" date="2016-10" db="EMBL/GenBank/DDBJ databases">
        <authorList>
            <person name="de Groot N.N."/>
        </authorList>
    </citation>
    <scope>NUCLEOTIDE SEQUENCE [LARGE SCALE GENOMIC DNA]</scope>
    <source>
        <strain evidence="6 7">CGMCC 1.11030</strain>
    </source>
</reference>
<dbReference type="PRINTS" id="PR00598">
    <property type="entry name" value="HTHMARR"/>
</dbReference>
<dbReference type="AlphaFoldDB" id="A0A1I3LPX4"/>
<dbReference type="InterPro" id="IPR052067">
    <property type="entry name" value="Metal_resp_HTH_trans_reg"/>
</dbReference>
<dbReference type="PROSITE" id="PS50995">
    <property type="entry name" value="HTH_MARR_2"/>
    <property type="match status" value="1"/>
</dbReference>
<evidence type="ECO:0000256" key="3">
    <source>
        <dbReference type="ARBA" id="ARBA00023163"/>
    </source>
</evidence>
<protein>
    <submittedName>
        <fullName evidence="6">DNA-binding transcriptional regulator, MarR family</fullName>
    </submittedName>
</protein>
<dbReference type="EMBL" id="FOQH01000010">
    <property type="protein sequence ID" value="SFI86600.1"/>
    <property type="molecule type" value="Genomic_DNA"/>
</dbReference>
<evidence type="ECO:0000256" key="4">
    <source>
        <dbReference type="SAM" id="Coils"/>
    </source>
</evidence>
<feature type="domain" description="HTH marR-type" evidence="5">
    <location>
        <begin position="1"/>
        <end position="137"/>
    </location>
</feature>
<evidence type="ECO:0000313" key="7">
    <source>
        <dbReference type="Proteomes" id="UP000199377"/>
    </source>
</evidence>
<evidence type="ECO:0000256" key="2">
    <source>
        <dbReference type="ARBA" id="ARBA00023125"/>
    </source>
</evidence>
<dbReference type="InterPro" id="IPR036390">
    <property type="entry name" value="WH_DNA-bd_sf"/>
</dbReference>
<dbReference type="SMART" id="SM00347">
    <property type="entry name" value="HTH_MARR"/>
    <property type="match status" value="1"/>
</dbReference>
<proteinExistence type="predicted"/>
<dbReference type="GO" id="GO:0003700">
    <property type="term" value="F:DNA-binding transcription factor activity"/>
    <property type="evidence" value="ECO:0007669"/>
    <property type="project" value="InterPro"/>
</dbReference>
<gene>
    <name evidence="6" type="ORF">SAMN05216258_110125</name>
</gene>
<sequence length="176" mass="19684">MLLQAFLPFRIARLAARTSAAISQVYADAHGLSRDEWRVLAATGEAEAQPTRAIAEQTGLDKVAISRAASALEDRGLIRRSEDRADRRIKILRLTPEGAEALKEIERQVREREAYLLEALTPEEQAALETAIEKLSARAETLTQDREEVAEDGAPFRPYRFRAMSPRRLAPLYAAE</sequence>
<dbReference type="SUPFAM" id="SSF46785">
    <property type="entry name" value="Winged helix' DNA-binding domain"/>
    <property type="match status" value="1"/>
</dbReference>
<dbReference type="Pfam" id="PF12802">
    <property type="entry name" value="MarR_2"/>
    <property type="match status" value="1"/>
</dbReference>